<dbReference type="EMBL" id="JARJCW010000037">
    <property type="protein sequence ID" value="KAJ7207256.1"/>
    <property type="molecule type" value="Genomic_DNA"/>
</dbReference>
<dbReference type="Pfam" id="PF18759">
    <property type="entry name" value="Plavaka"/>
    <property type="match status" value="1"/>
</dbReference>
<dbReference type="Proteomes" id="UP001219525">
    <property type="component" value="Unassembled WGS sequence"/>
</dbReference>
<feature type="compositionally biased region" description="Basic residues" evidence="1">
    <location>
        <begin position="64"/>
        <end position="73"/>
    </location>
</feature>
<dbReference type="InterPro" id="IPR041078">
    <property type="entry name" value="Plavaka"/>
</dbReference>
<keyword evidence="3" id="KW-1185">Reference proteome</keyword>
<gene>
    <name evidence="2" type="ORF">GGX14DRAFT_567809</name>
</gene>
<sequence length="989" mass="113334">MSLACGARLLRVVGHCPDDDTSGCVIGGVVRGTEEGRELIQGIDDGDVAVEKSLRSVGRPGMSRGRRNGKQIQKKTSERPRCRWCQQRKSPIRLDKHVEFCRQKWLLQHRQVDRAEESDDDEPADGMHTPMRVFSPMPIDSPRRPRTPAPDLAFIGPKLPTHFLKIVPRPRSIGTLAEIIPLDGPLPSSQLYADDVQRTPHNQSGSKPWFPHHTRANFEVCEIVVRGGLNAEMTRALLPSGKDDLWIRNGSRVTLQSYNELQAELESARRYGVRFHSSVVSAKYKGSTREVQFEYRNLWDWIVDSVTDPTLSKTAMYNSVKKYYCEGGVSTTYEERFVDEPNSGDTWAKYEEELPRDPDPYTHCLLPLHFWLDEGLVTKRVKVHPMVARLCSQPGNIRNASGNGGGVLVGYMVEPEDESDPTSRTASEKLEFAQFKKEIYQKILRIVFSCLNERSWNGEPINCPDSIIRVLHPCVLICSLDGKEAAYFNACRAALANCPCPKCLVHKQDLHRITEAFDIRTVESMQAALRKARQKTTKTHREKILQSYGIHDIKAGVSRDHFMWDMRFSDPYAAYSYDTLHSDDLGKWKDHLWSLLLEVLEEMKLKGNLTQNMKAFPRWANLKHFNQVSTVHFTDGQSFYDILKCILYCIVQILPANDPLVHCIRAYQRYRILVGMHCMPETRLLRLKAVIKDYKHWCSKVSERYGKDFDFFKQHAVAHVLKDIWDKGTTNHGSTRPGEGFQQEARAAYETTNRKDAEHQMVRHDKTQEAVARIRMNIDNYDAAERAALDADAEVDETPVDPSDDAHWAFGAPVSGGLRNSRTVPHLMQNYPAFADFDYRLRQFIQEAHPDEGILLEDTIMIRQFRCLYISYQSQEDWRPARDIIRCNTSFHGRERFDCLLVNMTDPGLHFARVQALIRAKLPSGREFDAAIVRMFETSRWKPRTKWAGCQIRDESKDYTFLSLDYVVRGALMAPVSLAANEPSHYLLK</sequence>
<protein>
    <recommendedName>
        <fullName evidence="4">Transposase domain-containing protein</fullName>
    </recommendedName>
</protein>
<evidence type="ECO:0008006" key="4">
    <source>
        <dbReference type="Google" id="ProtNLM"/>
    </source>
</evidence>
<proteinExistence type="predicted"/>
<reference evidence="2" key="1">
    <citation type="submission" date="2023-03" db="EMBL/GenBank/DDBJ databases">
        <title>Massive genome expansion in bonnet fungi (Mycena s.s.) driven by repeated elements and novel gene families across ecological guilds.</title>
        <authorList>
            <consortium name="Lawrence Berkeley National Laboratory"/>
            <person name="Harder C.B."/>
            <person name="Miyauchi S."/>
            <person name="Viragh M."/>
            <person name="Kuo A."/>
            <person name="Thoen E."/>
            <person name="Andreopoulos B."/>
            <person name="Lu D."/>
            <person name="Skrede I."/>
            <person name="Drula E."/>
            <person name="Henrissat B."/>
            <person name="Morin E."/>
            <person name="Kohler A."/>
            <person name="Barry K."/>
            <person name="LaButti K."/>
            <person name="Morin E."/>
            <person name="Salamov A."/>
            <person name="Lipzen A."/>
            <person name="Mereny Z."/>
            <person name="Hegedus B."/>
            <person name="Baldrian P."/>
            <person name="Stursova M."/>
            <person name="Weitz H."/>
            <person name="Taylor A."/>
            <person name="Grigoriev I.V."/>
            <person name="Nagy L.G."/>
            <person name="Martin F."/>
            <person name="Kauserud H."/>
        </authorList>
    </citation>
    <scope>NUCLEOTIDE SEQUENCE</scope>
    <source>
        <strain evidence="2">9144</strain>
    </source>
</reference>
<evidence type="ECO:0000256" key="1">
    <source>
        <dbReference type="SAM" id="MobiDB-lite"/>
    </source>
</evidence>
<comment type="caution">
    <text evidence="2">The sequence shown here is derived from an EMBL/GenBank/DDBJ whole genome shotgun (WGS) entry which is preliminary data.</text>
</comment>
<feature type="region of interest" description="Disordered" evidence="1">
    <location>
        <begin position="57"/>
        <end position="80"/>
    </location>
</feature>
<name>A0AAD6VBC8_9AGAR</name>
<evidence type="ECO:0000313" key="3">
    <source>
        <dbReference type="Proteomes" id="UP001219525"/>
    </source>
</evidence>
<feature type="region of interest" description="Disordered" evidence="1">
    <location>
        <begin position="112"/>
        <end position="145"/>
    </location>
</feature>
<accession>A0AAD6VBC8</accession>
<organism evidence="2 3">
    <name type="scientific">Mycena pura</name>
    <dbReference type="NCBI Taxonomy" id="153505"/>
    <lineage>
        <taxon>Eukaryota</taxon>
        <taxon>Fungi</taxon>
        <taxon>Dikarya</taxon>
        <taxon>Basidiomycota</taxon>
        <taxon>Agaricomycotina</taxon>
        <taxon>Agaricomycetes</taxon>
        <taxon>Agaricomycetidae</taxon>
        <taxon>Agaricales</taxon>
        <taxon>Marasmiineae</taxon>
        <taxon>Mycenaceae</taxon>
        <taxon>Mycena</taxon>
    </lineage>
</organism>
<evidence type="ECO:0000313" key="2">
    <source>
        <dbReference type="EMBL" id="KAJ7207256.1"/>
    </source>
</evidence>
<dbReference type="AlphaFoldDB" id="A0AAD6VBC8"/>